<reference evidence="2" key="1">
    <citation type="submission" date="2015-04" db="UniProtKB">
        <authorList>
            <consortium name="EnsemblPlants"/>
        </authorList>
    </citation>
    <scope>IDENTIFICATION</scope>
</reference>
<feature type="chain" id="PRO_5002357573" evidence="1">
    <location>
        <begin position="24"/>
        <end position="71"/>
    </location>
</feature>
<dbReference type="Gramene" id="OMERI06G04410.1">
    <property type="protein sequence ID" value="OMERI06G04410.1"/>
    <property type="gene ID" value="OMERI06G04410"/>
</dbReference>
<dbReference type="Proteomes" id="UP000008021">
    <property type="component" value="Chromosome 6"/>
</dbReference>
<organism evidence="2">
    <name type="scientific">Oryza meridionalis</name>
    <dbReference type="NCBI Taxonomy" id="40149"/>
    <lineage>
        <taxon>Eukaryota</taxon>
        <taxon>Viridiplantae</taxon>
        <taxon>Streptophyta</taxon>
        <taxon>Embryophyta</taxon>
        <taxon>Tracheophyta</taxon>
        <taxon>Spermatophyta</taxon>
        <taxon>Magnoliopsida</taxon>
        <taxon>Liliopsida</taxon>
        <taxon>Poales</taxon>
        <taxon>Poaceae</taxon>
        <taxon>BOP clade</taxon>
        <taxon>Oryzoideae</taxon>
        <taxon>Oryzeae</taxon>
        <taxon>Oryzinae</taxon>
        <taxon>Oryza</taxon>
    </lineage>
</organism>
<proteinExistence type="predicted"/>
<evidence type="ECO:0000313" key="2">
    <source>
        <dbReference type="EnsemblPlants" id="OMERI06G04410.1"/>
    </source>
</evidence>
<reference evidence="2" key="2">
    <citation type="submission" date="2018-05" db="EMBL/GenBank/DDBJ databases">
        <title>OmerRS3 (Oryza meridionalis Reference Sequence Version 3).</title>
        <authorList>
            <person name="Zhang J."/>
            <person name="Kudrna D."/>
            <person name="Lee S."/>
            <person name="Talag J."/>
            <person name="Welchert J."/>
            <person name="Wing R.A."/>
        </authorList>
    </citation>
    <scope>NUCLEOTIDE SEQUENCE [LARGE SCALE GENOMIC DNA]</scope>
    <source>
        <strain evidence="2">cv. OR44</strain>
    </source>
</reference>
<sequence>MSMSMTAAVVVALVVVVVAGAGGGDVGPVRPRGDGVRRVHGGSLKNEQSINTWRSYNLKTIATFKLYIYCS</sequence>
<keyword evidence="1" id="KW-0732">Signal</keyword>
<protein>
    <submittedName>
        <fullName evidence="2">Uncharacterized protein</fullName>
    </submittedName>
</protein>
<dbReference type="HOGENOM" id="CLU_2744298_0_0_1"/>
<keyword evidence="3" id="KW-1185">Reference proteome</keyword>
<evidence type="ECO:0000313" key="3">
    <source>
        <dbReference type="Proteomes" id="UP000008021"/>
    </source>
</evidence>
<dbReference type="EnsemblPlants" id="OMERI06G04410.1">
    <property type="protein sequence ID" value="OMERI06G04410.1"/>
    <property type="gene ID" value="OMERI06G04410"/>
</dbReference>
<feature type="signal peptide" evidence="1">
    <location>
        <begin position="1"/>
        <end position="23"/>
    </location>
</feature>
<accession>A0A0E0DX86</accession>
<evidence type="ECO:0000256" key="1">
    <source>
        <dbReference type="SAM" id="SignalP"/>
    </source>
</evidence>
<dbReference type="AlphaFoldDB" id="A0A0E0DX86"/>
<name>A0A0E0DX86_9ORYZ</name>